<dbReference type="NCBIfam" id="TIGR00186">
    <property type="entry name" value="rRNA_methyl_3"/>
    <property type="match status" value="1"/>
</dbReference>
<evidence type="ECO:0000313" key="6">
    <source>
        <dbReference type="EMBL" id="KWW98040.1"/>
    </source>
</evidence>
<dbReference type="GO" id="GO:0006396">
    <property type="term" value="P:RNA processing"/>
    <property type="evidence" value="ECO:0007669"/>
    <property type="project" value="InterPro"/>
</dbReference>
<dbReference type="FunFam" id="3.30.1330.30:FF:000024">
    <property type="entry name" value="Putative tRNA/rRNA methyltransferase"/>
    <property type="match status" value="1"/>
</dbReference>
<sequence length="317" mass="33114">MTARGKQGGRGDKPGKAAQKKASGQWVHRGRGHPTLPAAERPWHKAYQRAEAAKDARRAARAKAKEAAPEVVAGRNPVLEALHAHVPAKALYVAVGIDFDDRVREALKIATDTGVPLLEVTRSELDRLTGGALHQGLALQIPPYEYAHPDDLVERARDAAEEPLIVALDGVTDPRNLGAVVRSAAAFGAHGVVVPERRAAGMTAGAWKASAGAAARLPVARATNLTQALKAYQKAGLMVVGLAADGAVDLADLELAVDPLVLVVGSEGRGLSRLVAQTCDLLVRIPIAAHTESLNAGVAAGIALYEVARRRAAAGRL</sequence>
<evidence type="ECO:0000256" key="1">
    <source>
        <dbReference type="ARBA" id="ARBA00007228"/>
    </source>
</evidence>
<dbReference type="Proteomes" id="UP000070659">
    <property type="component" value="Unassembled WGS sequence"/>
</dbReference>
<evidence type="ECO:0000256" key="2">
    <source>
        <dbReference type="ARBA" id="ARBA00022603"/>
    </source>
</evidence>
<dbReference type="PANTHER" id="PTHR46429">
    <property type="entry name" value="23S RRNA (GUANOSINE-2'-O-)-METHYLTRANSFERASE RLMB"/>
    <property type="match status" value="1"/>
</dbReference>
<keyword evidence="3 6" id="KW-0808">Transferase</keyword>
<dbReference type="FunFam" id="3.40.1280.10:FF:000015">
    <property type="entry name" value="Putative tRNA/rRNA methyltransferase"/>
    <property type="match status" value="1"/>
</dbReference>
<feature type="region of interest" description="Disordered" evidence="4">
    <location>
        <begin position="1"/>
        <end position="39"/>
    </location>
</feature>
<dbReference type="CDD" id="cd18103">
    <property type="entry name" value="SpoU-like_RlmB"/>
    <property type="match status" value="1"/>
</dbReference>
<reference evidence="6 9" key="1">
    <citation type="submission" date="2015-02" db="EMBL/GenBank/DDBJ databases">
        <title>Physiological reanalysis, assessment of diazotrophy, and genome sequences of multiple isolates of Streptomyces thermoautotrophicus.</title>
        <authorList>
            <person name="MacKellar D.C."/>
            <person name="Lieber L."/>
            <person name="Norman J."/>
            <person name="Bolger A."/>
            <person name="Tobin C."/>
            <person name="Murray J.W."/>
            <person name="Prell J."/>
        </authorList>
    </citation>
    <scope>NUCLEOTIDE SEQUENCE [LARGE SCALE GENOMIC DNA]</scope>
    <source>
        <strain evidence="6 9">UBT1</strain>
    </source>
</reference>
<dbReference type="Pfam" id="PF08032">
    <property type="entry name" value="SpoU_sub_bind"/>
    <property type="match status" value="1"/>
</dbReference>
<dbReference type="SUPFAM" id="SSF75217">
    <property type="entry name" value="alpha/beta knot"/>
    <property type="match status" value="1"/>
</dbReference>
<comment type="caution">
    <text evidence="6">The sequence shown here is derived from an EMBL/GenBank/DDBJ whole genome shotgun (WGS) entry which is preliminary data.</text>
</comment>
<accession>A0A132MJK2</accession>
<dbReference type="Gene3D" id="3.40.1280.10">
    <property type="match status" value="1"/>
</dbReference>
<dbReference type="InterPro" id="IPR029028">
    <property type="entry name" value="Alpha/beta_knot_MTases"/>
</dbReference>
<dbReference type="InterPro" id="IPR029026">
    <property type="entry name" value="tRNA_m1G_MTases_N"/>
</dbReference>
<dbReference type="InterPro" id="IPR029064">
    <property type="entry name" value="Ribosomal_eL30-like_sf"/>
</dbReference>
<dbReference type="GO" id="GO:0032259">
    <property type="term" value="P:methylation"/>
    <property type="evidence" value="ECO:0007669"/>
    <property type="project" value="UniProtKB-KW"/>
</dbReference>
<evidence type="ECO:0000256" key="4">
    <source>
        <dbReference type="SAM" id="MobiDB-lite"/>
    </source>
</evidence>
<evidence type="ECO:0000313" key="9">
    <source>
        <dbReference type="Proteomes" id="UP000070659"/>
    </source>
</evidence>
<gene>
    <name evidence="7" type="ORF">LI90_4062</name>
    <name evidence="6" type="ORF">TH66_22260</name>
</gene>
<evidence type="ECO:0000313" key="8">
    <source>
        <dbReference type="Proteomes" id="UP000070188"/>
    </source>
</evidence>
<proteinExistence type="inferred from homology"/>
<evidence type="ECO:0000259" key="5">
    <source>
        <dbReference type="SMART" id="SM00967"/>
    </source>
</evidence>
<dbReference type="EMBL" id="JYIJ01000019">
    <property type="protein sequence ID" value="KWW98040.1"/>
    <property type="molecule type" value="Genomic_DNA"/>
</dbReference>
<protein>
    <submittedName>
        <fullName evidence="7">23S rRNA (Guanosine-2'-O-)-methyltransferase rlmB</fullName>
    </submittedName>
    <submittedName>
        <fullName evidence="6">RNA methyltransferase</fullName>
    </submittedName>
</protein>
<dbReference type="OrthoDB" id="9785673at2"/>
<dbReference type="AlphaFoldDB" id="A0A132MJK2"/>
<dbReference type="PATRIC" id="fig|1469144.10.peg.4355"/>
<evidence type="ECO:0000313" key="7">
    <source>
        <dbReference type="EMBL" id="KWX03012.1"/>
    </source>
</evidence>
<comment type="similarity">
    <text evidence="1">Belongs to the class IV-like SAM-binding methyltransferase superfamily. RNA methyltransferase TrmH family.</text>
</comment>
<dbReference type="SUPFAM" id="SSF55315">
    <property type="entry name" value="L30e-like"/>
    <property type="match status" value="1"/>
</dbReference>
<dbReference type="RefSeq" id="WP_066890361.1">
    <property type="nucleotide sequence ID" value="NZ_CP171739.1"/>
</dbReference>
<organism evidence="6 9">
    <name type="scientific">Carbonactinospora thermoautotrophica</name>
    <dbReference type="NCBI Taxonomy" id="1469144"/>
    <lineage>
        <taxon>Bacteria</taxon>
        <taxon>Bacillati</taxon>
        <taxon>Actinomycetota</taxon>
        <taxon>Actinomycetes</taxon>
        <taxon>Kitasatosporales</taxon>
        <taxon>Carbonactinosporaceae</taxon>
        <taxon>Carbonactinospora</taxon>
    </lineage>
</organism>
<dbReference type="InterPro" id="IPR013123">
    <property type="entry name" value="SpoU_subst-bd"/>
</dbReference>
<dbReference type="GO" id="GO:0003723">
    <property type="term" value="F:RNA binding"/>
    <property type="evidence" value="ECO:0007669"/>
    <property type="project" value="InterPro"/>
</dbReference>
<evidence type="ECO:0000256" key="3">
    <source>
        <dbReference type="ARBA" id="ARBA00022679"/>
    </source>
</evidence>
<dbReference type="EMBL" id="LAXD01000001">
    <property type="protein sequence ID" value="KWX03012.1"/>
    <property type="molecule type" value="Genomic_DNA"/>
</dbReference>
<feature type="domain" description="RNA 2-O ribose methyltransferase substrate binding" evidence="5">
    <location>
        <begin position="71"/>
        <end position="147"/>
    </location>
</feature>
<dbReference type="Proteomes" id="UP000070188">
    <property type="component" value="Unassembled WGS sequence"/>
</dbReference>
<dbReference type="STRING" id="1469144.LI90_4062"/>
<dbReference type="GO" id="GO:0008173">
    <property type="term" value="F:RNA methyltransferase activity"/>
    <property type="evidence" value="ECO:0007669"/>
    <property type="project" value="InterPro"/>
</dbReference>
<reference evidence="8" key="3">
    <citation type="submission" date="2015-04" db="EMBL/GenBank/DDBJ databases">
        <title>Physiological reanalysis, assessment of diazotrophy, and genome sequences of multiple isolates of Streptomyces thermoautotrophicus.</title>
        <authorList>
            <person name="MacKellar D.C."/>
            <person name="Lieber L."/>
            <person name="Norman J."/>
            <person name="Bolger A."/>
            <person name="Tobin C."/>
            <person name="Murray J.W."/>
            <person name="Chang R."/>
            <person name="Ford T."/>
            <person name="Nguyen P.Q."/>
            <person name="Woodward J."/>
            <person name="Permingeat H."/>
            <person name="Joshi N.S."/>
            <person name="Silver P.A."/>
            <person name="Usadel B."/>
            <person name="Rutherford A.W."/>
            <person name="Friesen M."/>
            <person name="Prell J."/>
        </authorList>
    </citation>
    <scope>NUCLEOTIDE SEQUENCE [LARGE SCALE GENOMIC DNA]</scope>
    <source>
        <strain evidence="8">H1</strain>
    </source>
</reference>
<dbReference type="GO" id="GO:0005829">
    <property type="term" value="C:cytosol"/>
    <property type="evidence" value="ECO:0007669"/>
    <property type="project" value="TreeGrafter"/>
</dbReference>
<dbReference type="InterPro" id="IPR004441">
    <property type="entry name" value="rRNA_MeTrfase_TrmH"/>
</dbReference>
<keyword evidence="8" id="KW-1185">Reference proteome</keyword>
<dbReference type="PANTHER" id="PTHR46429:SF1">
    <property type="entry name" value="23S RRNA (GUANOSINE-2'-O-)-METHYLTRANSFERASE RLMB"/>
    <property type="match status" value="1"/>
</dbReference>
<dbReference type="InterPro" id="IPR001537">
    <property type="entry name" value="SpoU_MeTrfase"/>
</dbReference>
<dbReference type="SMART" id="SM00967">
    <property type="entry name" value="SpoU_sub_bind"/>
    <property type="match status" value="1"/>
</dbReference>
<dbReference type="Gene3D" id="3.30.1330.30">
    <property type="match status" value="1"/>
</dbReference>
<name>A0A132MJK2_9ACTN</name>
<dbReference type="Pfam" id="PF00588">
    <property type="entry name" value="SpoU_methylase"/>
    <property type="match status" value="1"/>
</dbReference>
<keyword evidence="2 6" id="KW-0489">Methyltransferase</keyword>
<reference evidence="7" key="2">
    <citation type="submission" date="2015-04" db="EMBL/GenBank/DDBJ databases">
        <title>Physiological reanalysis, assessment of diazotrophy, and genome sequences of multiple isolates of Streptomyces thermoautotrophicus.</title>
        <authorList>
            <person name="MacKellar D.C."/>
            <person name="Lieber L."/>
            <person name="Norman J."/>
            <person name="Bolger A."/>
            <person name="Tobin C."/>
            <person name="Murray J.W."/>
            <person name="Woodward J."/>
            <person name="Friesen M."/>
            <person name="Prell J."/>
        </authorList>
    </citation>
    <scope>NUCLEOTIDE SEQUENCE [LARGE SCALE GENOMIC DNA]</scope>
    <source>
        <strain evidence="7">H1</strain>
    </source>
</reference>